<dbReference type="Proteomes" id="UP000886523">
    <property type="component" value="Unassembled WGS sequence"/>
</dbReference>
<comment type="caution">
    <text evidence="1">The sequence shown here is derived from an EMBL/GenBank/DDBJ whole genome shotgun (WGS) entry which is preliminary data.</text>
</comment>
<evidence type="ECO:0000313" key="1">
    <source>
        <dbReference type="EMBL" id="KAF9504205.1"/>
    </source>
</evidence>
<gene>
    <name evidence="1" type="ORF">BS47DRAFT_1368958</name>
</gene>
<reference evidence="1" key="1">
    <citation type="journal article" date="2020" name="Nat. Commun.">
        <title>Large-scale genome sequencing of mycorrhizal fungi provides insights into the early evolution of symbiotic traits.</title>
        <authorList>
            <person name="Miyauchi S."/>
            <person name="Kiss E."/>
            <person name="Kuo A."/>
            <person name="Drula E."/>
            <person name="Kohler A."/>
            <person name="Sanchez-Garcia M."/>
            <person name="Morin E."/>
            <person name="Andreopoulos B."/>
            <person name="Barry K.W."/>
            <person name="Bonito G."/>
            <person name="Buee M."/>
            <person name="Carver A."/>
            <person name="Chen C."/>
            <person name="Cichocki N."/>
            <person name="Clum A."/>
            <person name="Culley D."/>
            <person name="Crous P.W."/>
            <person name="Fauchery L."/>
            <person name="Girlanda M."/>
            <person name="Hayes R.D."/>
            <person name="Keri Z."/>
            <person name="LaButti K."/>
            <person name="Lipzen A."/>
            <person name="Lombard V."/>
            <person name="Magnuson J."/>
            <person name="Maillard F."/>
            <person name="Murat C."/>
            <person name="Nolan M."/>
            <person name="Ohm R.A."/>
            <person name="Pangilinan J."/>
            <person name="Pereira M.F."/>
            <person name="Perotto S."/>
            <person name="Peter M."/>
            <person name="Pfister S."/>
            <person name="Riley R."/>
            <person name="Sitrit Y."/>
            <person name="Stielow J.B."/>
            <person name="Szollosi G."/>
            <person name="Zifcakova L."/>
            <person name="Stursova M."/>
            <person name="Spatafora J.W."/>
            <person name="Tedersoo L."/>
            <person name="Vaario L.M."/>
            <person name="Yamada A."/>
            <person name="Yan M."/>
            <person name="Wang P."/>
            <person name="Xu J."/>
            <person name="Bruns T."/>
            <person name="Baldrian P."/>
            <person name="Vilgalys R."/>
            <person name="Dunand C."/>
            <person name="Henrissat B."/>
            <person name="Grigoriev I.V."/>
            <person name="Hibbett D."/>
            <person name="Nagy L.G."/>
            <person name="Martin F.M."/>
        </authorList>
    </citation>
    <scope>NUCLEOTIDE SEQUENCE</scope>
    <source>
        <strain evidence="1">UP504</strain>
    </source>
</reference>
<dbReference type="AlphaFoldDB" id="A0A9P6DN35"/>
<proteinExistence type="predicted"/>
<accession>A0A9P6DN35</accession>
<protein>
    <submittedName>
        <fullName evidence="1">Uncharacterized protein</fullName>
    </submittedName>
</protein>
<evidence type="ECO:0000313" key="2">
    <source>
        <dbReference type="Proteomes" id="UP000886523"/>
    </source>
</evidence>
<keyword evidence="2" id="KW-1185">Reference proteome</keyword>
<name>A0A9P6DN35_9AGAM</name>
<organism evidence="1 2">
    <name type="scientific">Hydnum rufescens UP504</name>
    <dbReference type="NCBI Taxonomy" id="1448309"/>
    <lineage>
        <taxon>Eukaryota</taxon>
        <taxon>Fungi</taxon>
        <taxon>Dikarya</taxon>
        <taxon>Basidiomycota</taxon>
        <taxon>Agaricomycotina</taxon>
        <taxon>Agaricomycetes</taxon>
        <taxon>Cantharellales</taxon>
        <taxon>Hydnaceae</taxon>
        <taxon>Hydnum</taxon>
    </lineage>
</organism>
<sequence>MMGRIWYHTPAAAGPSLHETHLTRTWVRPRMNFRCMQPLKTRSEPALNCTTHPLEQAPLCQNPPNESMDSAPHVVPMCTAAKNPEGPALCDITTPAGAGVVIPDYLYQHRNQSNKGMKVTPTVIQICTAAKHCI</sequence>
<dbReference type="EMBL" id="MU129251">
    <property type="protein sequence ID" value="KAF9504205.1"/>
    <property type="molecule type" value="Genomic_DNA"/>
</dbReference>